<dbReference type="NCBIfam" id="TIGR00574">
    <property type="entry name" value="dnl1"/>
    <property type="match status" value="1"/>
</dbReference>
<keyword evidence="14" id="KW-0234">DNA repair</keyword>
<keyword evidence="7" id="KW-0479">Metal-binding</keyword>
<dbReference type="InterPro" id="IPR029710">
    <property type="entry name" value="LIG4"/>
</dbReference>
<evidence type="ECO:0000256" key="7">
    <source>
        <dbReference type="ARBA" id="ARBA00022723"/>
    </source>
</evidence>
<dbReference type="SUPFAM" id="SSF56091">
    <property type="entry name" value="DNA ligase/mRNA capping enzyme, catalytic domain"/>
    <property type="match status" value="1"/>
</dbReference>
<comment type="cofactor">
    <cofactor evidence="1">
        <name>Mg(2+)</name>
        <dbReference type="ChEBI" id="CHEBI:18420"/>
    </cofactor>
</comment>
<dbReference type="SUPFAM" id="SSF52113">
    <property type="entry name" value="BRCT domain"/>
    <property type="match status" value="1"/>
</dbReference>
<organism evidence="22 23">
    <name type="scientific">Armadillidium nasatum</name>
    <dbReference type="NCBI Taxonomy" id="96803"/>
    <lineage>
        <taxon>Eukaryota</taxon>
        <taxon>Metazoa</taxon>
        <taxon>Ecdysozoa</taxon>
        <taxon>Arthropoda</taxon>
        <taxon>Crustacea</taxon>
        <taxon>Multicrustacea</taxon>
        <taxon>Malacostraca</taxon>
        <taxon>Eumalacostraca</taxon>
        <taxon>Peracarida</taxon>
        <taxon>Isopoda</taxon>
        <taxon>Oniscidea</taxon>
        <taxon>Crinocheta</taxon>
        <taxon>Armadillidiidae</taxon>
        <taxon>Armadillidium</taxon>
    </lineage>
</organism>
<dbReference type="GO" id="GO:0005958">
    <property type="term" value="C:DNA-dependent protein kinase-DNA ligase 4 complex"/>
    <property type="evidence" value="ECO:0007669"/>
    <property type="project" value="TreeGrafter"/>
</dbReference>
<dbReference type="GO" id="GO:0046872">
    <property type="term" value="F:metal ion binding"/>
    <property type="evidence" value="ECO:0007669"/>
    <property type="project" value="UniProtKB-KW"/>
</dbReference>
<dbReference type="PANTHER" id="PTHR45997:SF1">
    <property type="entry name" value="DNA LIGASE 4"/>
    <property type="match status" value="1"/>
</dbReference>
<evidence type="ECO:0000256" key="2">
    <source>
        <dbReference type="ARBA" id="ARBA00004123"/>
    </source>
</evidence>
<evidence type="ECO:0000256" key="6">
    <source>
        <dbReference type="ARBA" id="ARBA00022598"/>
    </source>
</evidence>
<dbReference type="Gene3D" id="3.40.50.10190">
    <property type="entry name" value="BRCT domain"/>
    <property type="match status" value="1"/>
</dbReference>
<dbReference type="InterPro" id="IPR001357">
    <property type="entry name" value="BRCT_dom"/>
</dbReference>
<keyword evidence="10" id="KW-0227">DNA damage</keyword>
<feature type="domain" description="ATP-dependent DNA ligase family profile" evidence="20">
    <location>
        <begin position="282"/>
        <end position="405"/>
    </location>
</feature>
<comment type="caution">
    <text evidence="22">The sequence shown here is derived from an EMBL/GenBank/DDBJ whole genome shotgun (WGS) entry which is preliminary data.</text>
</comment>
<dbReference type="Pfam" id="PF04675">
    <property type="entry name" value="DNA_ligase_A_N"/>
    <property type="match status" value="1"/>
</dbReference>
<name>A0A5N5T065_9CRUS</name>
<evidence type="ECO:0000259" key="21">
    <source>
        <dbReference type="PROSITE" id="PS50172"/>
    </source>
</evidence>
<dbReference type="SUPFAM" id="SSF50249">
    <property type="entry name" value="Nucleic acid-binding proteins"/>
    <property type="match status" value="1"/>
</dbReference>
<dbReference type="GO" id="GO:0003677">
    <property type="term" value="F:DNA binding"/>
    <property type="evidence" value="ECO:0007669"/>
    <property type="project" value="InterPro"/>
</dbReference>
<dbReference type="Gene3D" id="2.40.50.140">
    <property type="entry name" value="Nucleic acid-binding proteins"/>
    <property type="match status" value="1"/>
</dbReference>
<evidence type="ECO:0000256" key="1">
    <source>
        <dbReference type="ARBA" id="ARBA00001946"/>
    </source>
</evidence>
<evidence type="ECO:0000256" key="5">
    <source>
        <dbReference type="ARBA" id="ARBA00022073"/>
    </source>
</evidence>
<keyword evidence="6 22" id="KW-0436">Ligase</keyword>
<keyword evidence="23" id="KW-1185">Reference proteome</keyword>
<evidence type="ECO:0000256" key="8">
    <source>
        <dbReference type="ARBA" id="ARBA00022737"/>
    </source>
</evidence>
<dbReference type="Pfam" id="PF01068">
    <property type="entry name" value="DNA_ligase_A_M"/>
    <property type="match status" value="1"/>
</dbReference>
<evidence type="ECO:0000256" key="14">
    <source>
        <dbReference type="ARBA" id="ARBA00023204"/>
    </source>
</evidence>
<sequence>MKNRDRGAYGIKEHRLASLYIRIFGLRKESVDGQKLLNYRKPKSGGIGGGDFADIAYYVLKNRCPDKGELTLADVDSNLAVIAESNAAKNQDVVENSLRQMICKMTASEQKWLIRVLLKDMHLGIGQTTIFNCWHPDAKDFYDVNNSLSKVCTTLRDPSVRLHEIEISLFSPFRPMLADRVVLDKVESQMKHKTFFVEVKYDGERSQIHKKGNQYKYFSRNGFDFSSNFGTSPLNGLFTPHLHPLFAPHVNEIILDGEMVGWSQKYKTIVSKGEQIDVKNLKESGDWQVCFCAFDILYLNGKVLTNLPLTQRLEELQKVISSQEGRVLITSHKEVTSKVVIALNDAIDNREEGLILKDPSSVYQPASRRAGWIKVKPEYVDNCVPDLDLLIIGGYYGTGRRRGVIKVESRNLFNLLVGLALVTQFQSSKILIAKLSKYESPNKPNIVVVGREKPDIWYKPEKSCVLEVKGAEIVKSDLYKTGYTLRFPRVEKIRSDKSWFDILTTNELQELATESSGKFASKHFINESSESPKKKLTKRSHQPSLPDIFRPADVSNIVKKANLFAGKEFCIVTGAEGYTKQDVQTFCIISDVMSVRVQNFIKKGTYNIVRPSWLLDCISESRILIWNPVQIHFLLPEDSRKMEEEYDEFGDSYFSPITAQKLKYVMGQMKNEESWEDVQLDCDTEAEIAFHFKINENCDLFRGVIAFFTDDGETENEILIVPKLKLRMFGGRCQLFYNKRNYSHRHINLKCGYSKLLNLYSNVFHIRRKCEIILRQTFLIYLLLFTQMKKNRGKNIYMNEIGAQSEEYIQNCFEKRLRTHYN</sequence>
<comment type="subcellular location">
    <subcellularLocation>
        <location evidence="2">Nucleus</location>
    </subcellularLocation>
</comment>
<keyword evidence="15" id="KW-0539">Nucleus</keyword>
<comment type="catalytic activity">
    <reaction evidence="18">
        <text>ATP + (deoxyribonucleotide)n-3'-hydroxyl + 5'-phospho-(deoxyribonucleotide)m = (deoxyribonucleotide)n+m + AMP + diphosphate.</text>
        <dbReference type="EC" id="6.5.1.1"/>
    </reaction>
</comment>
<dbReference type="InterPro" id="IPR012310">
    <property type="entry name" value="DNA_ligase_ATP-dep_cent"/>
</dbReference>
<dbReference type="GO" id="GO:0032807">
    <property type="term" value="C:DNA ligase IV complex"/>
    <property type="evidence" value="ECO:0007669"/>
    <property type="project" value="TreeGrafter"/>
</dbReference>
<keyword evidence="13" id="KW-0233">DNA recombination</keyword>
<dbReference type="PROSITE" id="PS50160">
    <property type="entry name" value="DNA_LIGASE_A3"/>
    <property type="match status" value="1"/>
</dbReference>
<dbReference type="Pfam" id="PF04679">
    <property type="entry name" value="DNA_ligase_A_C"/>
    <property type="match status" value="1"/>
</dbReference>
<dbReference type="Pfam" id="PF11411">
    <property type="entry name" value="DNA_ligase_IV"/>
    <property type="match status" value="1"/>
</dbReference>
<reference evidence="22 23" key="1">
    <citation type="journal article" date="2019" name="PLoS Biol.">
        <title>Sex chromosomes control vertical transmission of feminizing Wolbachia symbionts in an isopod.</title>
        <authorList>
            <person name="Becking T."/>
            <person name="Chebbi M.A."/>
            <person name="Giraud I."/>
            <person name="Moumen B."/>
            <person name="Laverre T."/>
            <person name="Caubet Y."/>
            <person name="Peccoud J."/>
            <person name="Gilbert C."/>
            <person name="Cordaux R."/>
        </authorList>
    </citation>
    <scope>NUCLEOTIDE SEQUENCE [LARGE SCALE GENOMIC DNA]</scope>
    <source>
        <strain evidence="22">ANa2</strain>
        <tissue evidence="22">Whole body excluding digestive tract and cuticle</tissue>
    </source>
</reference>
<dbReference type="GO" id="GO:0005524">
    <property type="term" value="F:ATP binding"/>
    <property type="evidence" value="ECO:0007669"/>
    <property type="project" value="UniProtKB-KW"/>
</dbReference>
<evidence type="ECO:0000256" key="12">
    <source>
        <dbReference type="ARBA" id="ARBA00022842"/>
    </source>
</evidence>
<evidence type="ECO:0000313" key="22">
    <source>
        <dbReference type="EMBL" id="KAB7499844.1"/>
    </source>
</evidence>
<keyword evidence="8" id="KW-0677">Repeat</keyword>
<evidence type="ECO:0000256" key="10">
    <source>
        <dbReference type="ARBA" id="ARBA00022763"/>
    </source>
</evidence>
<dbReference type="PROSITE" id="PS50172">
    <property type="entry name" value="BRCT"/>
    <property type="match status" value="1"/>
</dbReference>
<evidence type="ECO:0000256" key="16">
    <source>
        <dbReference type="ARBA" id="ARBA00030676"/>
    </source>
</evidence>
<dbReference type="InterPro" id="IPR000977">
    <property type="entry name" value="DNA_ligase_ATP-dep"/>
</dbReference>
<evidence type="ECO:0000256" key="3">
    <source>
        <dbReference type="ARBA" id="ARBA00007572"/>
    </source>
</evidence>
<dbReference type="PROSITE" id="PS00333">
    <property type="entry name" value="DNA_LIGASE_A2"/>
    <property type="match status" value="1"/>
</dbReference>
<evidence type="ECO:0000256" key="4">
    <source>
        <dbReference type="ARBA" id="ARBA00012727"/>
    </source>
</evidence>
<gene>
    <name evidence="22" type="primary">DNL4</name>
    <name evidence="22" type="ORF">Anas_08844</name>
</gene>
<proteinExistence type="inferred from homology"/>
<dbReference type="OrthoDB" id="151490at2759"/>
<protein>
    <recommendedName>
        <fullName evidence="5">DNA ligase 4</fullName>
        <ecNumber evidence="4">6.5.1.1</ecNumber>
    </recommendedName>
    <alternativeName>
        <fullName evidence="17">DNA ligase IV</fullName>
    </alternativeName>
    <alternativeName>
        <fullName evidence="16">Polydeoxyribonucleotide synthase [ATP] 4</fullName>
    </alternativeName>
</protein>
<dbReference type="InterPro" id="IPR044125">
    <property type="entry name" value="Adenylation_DNA_ligase_IV"/>
</dbReference>
<dbReference type="GO" id="GO:0071897">
    <property type="term" value="P:DNA biosynthetic process"/>
    <property type="evidence" value="ECO:0007669"/>
    <property type="project" value="InterPro"/>
</dbReference>
<keyword evidence="12" id="KW-0460">Magnesium</keyword>
<dbReference type="Proteomes" id="UP000326759">
    <property type="component" value="Unassembled WGS sequence"/>
</dbReference>
<dbReference type="InterPro" id="IPR012340">
    <property type="entry name" value="NA-bd_OB-fold"/>
</dbReference>
<dbReference type="InterPro" id="IPR036599">
    <property type="entry name" value="DNA_ligase_N_sf"/>
</dbReference>
<evidence type="ECO:0000256" key="19">
    <source>
        <dbReference type="RuleBase" id="RU004196"/>
    </source>
</evidence>
<dbReference type="InterPro" id="IPR012308">
    <property type="entry name" value="DNA_ligase_ATP-dep_N"/>
</dbReference>
<dbReference type="InterPro" id="IPR021536">
    <property type="entry name" value="DNA_ligase_IV_dom"/>
</dbReference>
<dbReference type="InterPro" id="IPR012309">
    <property type="entry name" value="DNA_ligase_ATP-dep_C"/>
</dbReference>
<dbReference type="EC" id="6.5.1.1" evidence="4"/>
<dbReference type="Gene3D" id="1.10.3260.10">
    <property type="entry name" value="DNA ligase, ATP-dependent, N-terminal domain"/>
    <property type="match status" value="1"/>
</dbReference>
<evidence type="ECO:0000256" key="18">
    <source>
        <dbReference type="ARBA" id="ARBA00034003"/>
    </source>
</evidence>
<evidence type="ECO:0000256" key="9">
    <source>
        <dbReference type="ARBA" id="ARBA00022741"/>
    </source>
</evidence>
<dbReference type="GO" id="GO:0006297">
    <property type="term" value="P:nucleotide-excision repair, DNA gap filling"/>
    <property type="evidence" value="ECO:0007669"/>
    <property type="project" value="TreeGrafter"/>
</dbReference>
<dbReference type="GO" id="GO:0006310">
    <property type="term" value="P:DNA recombination"/>
    <property type="evidence" value="ECO:0007669"/>
    <property type="project" value="UniProtKB-KW"/>
</dbReference>
<comment type="similarity">
    <text evidence="3 19">Belongs to the ATP-dependent DNA ligase family.</text>
</comment>
<dbReference type="EMBL" id="SEYY01016334">
    <property type="protein sequence ID" value="KAB7499844.1"/>
    <property type="molecule type" value="Genomic_DNA"/>
</dbReference>
<evidence type="ECO:0000256" key="13">
    <source>
        <dbReference type="ARBA" id="ARBA00023172"/>
    </source>
</evidence>
<dbReference type="GO" id="GO:0006303">
    <property type="term" value="P:double-strand break repair via nonhomologous end joining"/>
    <property type="evidence" value="ECO:0007669"/>
    <property type="project" value="TreeGrafter"/>
</dbReference>
<dbReference type="PANTHER" id="PTHR45997">
    <property type="entry name" value="DNA LIGASE 4"/>
    <property type="match status" value="1"/>
</dbReference>
<evidence type="ECO:0000259" key="20">
    <source>
        <dbReference type="PROSITE" id="PS50160"/>
    </source>
</evidence>
<feature type="domain" description="BRCT" evidence="21">
    <location>
        <begin position="601"/>
        <end position="631"/>
    </location>
</feature>
<dbReference type="InterPro" id="IPR036420">
    <property type="entry name" value="BRCT_dom_sf"/>
</dbReference>
<evidence type="ECO:0000313" key="23">
    <source>
        <dbReference type="Proteomes" id="UP000326759"/>
    </source>
</evidence>
<dbReference type="Gene3D" id="3.30.470.30">
    <property type="entry name" value="DNA ligase/mRNA capping enzyme"/>
    <property type="match status" value="1"/>
</dbReference>
<dbReference type="CDD" id="cd07903">
    <property type="entry name" value="Adenylation_DNA_ligase_IV"/>
    <property type="match status" value="1"/>
</dbReference>
<keyword evidence="9" id="KW-0547">Nucleotide-binding</keyword>
<evidence type="ECO:0000256" key="15">
    <source>
        <dbReference type="ARBA" id="ARBA00023242"/>
    </source>
</evidence>
<dbReference type="InterPro" id="IPR016059">
    <property type="entry name" value="DNA_ligase_ATP-dep_CS"/>
</dbReference>
<dbReference type="GO" id="GO:0003910">
    <property type="term" value="F:DNA ligase (ATP) activity"/>
    <property type="evidence" value="ECO:0007669"/>
    <property type="project" value="UniProtKB-EC"/>
</dbReference>
<evidence type="ECO:0000256" key="17">
    <source>
        <dbReference type="ARBA" id="ARBA00031942"/>
    </source>
</evidence>
<accession>A0A5N5T065</accession>
<keyword evidence="11" id="KW-0067">ATP-binding</keyword>
<dbReference type="AlphaFoldDB" id="A0A5N5T065"/>
<evidence type="ECO:0000256" key="11">
    <source>
        <dbReference type="ARBA" id="ARBA00022840"/>
    </source>
</evidence>